<sequence>MPSAIQPQELDLLKDKIKDISYAMLTTQEQDGDFHTRPMYTHGVDDDGTLWFFTYNDSRKVEEIHRNSRVGISYAENDAQTYVTLAGTAEVIRDEAKIDELWVGGLKAWFPKGKGDPNITLLKIQPHQGEYWDKPGGKINSLFQMAKGALTGAPDNSQHNEKFGEQPS</sequence>
<dbReference type="RefSeq" id="WP_086596243.1">
    <property type="nucleotide sequence ID" value="NZ_MTSE01000016.1"/>
</dbReference>
<gene>
    <name evidence="2" type="ORF">BXP70_21840</name>
</gene>
<dbReference type="AlphaFoldDB" id="A0A243W899"/>
<protein>
    <submittedName>
        <fullName evidence="2">Pyridoxamine 5'-phosphate oxidase</fullName>
    </submittedName>
</protein>
<name>A0A243W899_9BACT</name>
<proteinExistence type="predicted"/>
<evidence type="ECO:0000259" key="1">
    <source>
        <dbReference type="Pfam" id="PF16242"/>
    </source>
</evidence>
<dbReference type="InterPro" id="IPR012349">
    <property type="entry name" value="Split_barrel_FMN-bd"/>
</dbReference>
<dbReference type="InterPro" id="IPR052917">
    <property type="entry name" value="Stress-Dev_Protein"/>
</dbReference>
<evidence type="ECO:0000313" key="3">
    <source>
        <dbReference type="Proteomes" id="UP000194873"/>
    </source>
</evidence>
<dbReference type="PANTHER" id="PTHR34818:SF1">
    <property type="entry name" value="PROTEIN BLI-3"/>
    <property type="match status" value="1"/>
</dbReference>
<organism evidence="2 3">
    <name type="scientific">Hymenobacter crusticola</name>
    <dbReference type="NCBI Taxonomy" id="1770526"/>
    <lineage>
        <taxon>Bacteria</taxon>
        <taxon>Pseudomonadati</taxon>
        <taxon>Bacteroidota</taxon>
        <taxon>Cytophagia</taxon>
        <taxon>Cytophagales</taxon>
        <taxon>Hymenobacteraceae</taxon>
        <taxon>Hymenobacter</taxon>
    </lineage>
</organism>
<evidence type="ECO:0000313" key="2">
    <source>
        <dbReference type="EMBL" id="OUJ71401.1"/>
    </source>
</evidence>
<dbReference type="Pfam" id="PF16242">
    <property type="entry name" value="Pyrid_ox_like"/>
    <property type="match status" value="1"/>
</dbReference>
<dbReference type="InterPro" id="IPR038725">
    <property type="entry name" value="YdaG_split_barrel_FMN-bd"/>
</dbReference>
<accession>A0A243W899</accession>
<dbReference type="EMBL" id="MTSE01000016">
    <property type="protein sequence ID" value="OUJ71401.1"/>
    <property type="molecule type" value="Genomic_DNA"/>
</dbReference>
<feature type="domain" description="General stress protein FMN-binding split barrel" evidence="1">
    <location>
        <begin position="10"/>
        <end position="153"/>
    </location>
</feature>
<dbReference type="Gene3D" id="2.30.110.10">
    <property type="entry name" value="Electron Transport, Fmn-binding Protein, Chain A"/>
    <property type="match status" value="1"/>
</dbReference>
<dbReference type="OrthoDB" id="1432662at2"/>
<dbReference type="PANTHER" id="PTHR34818">
    <property type="entry name" value="PROTEIN BLI-3"/>
    <property type="match status" value="1"/>
</dbReference>
<dbReference type="SUPFAM" id="SSF50475">
    <property type="entry name" value="FMN-binding split barrel"/>
    <property type="match status" value="1"/>
</dbReference>
<comment type="caution">
    <text evidence="2">The sequence shown here is derived from an EMBL/GenBank/DDBJ whole genome shotgun (WGS) entry which is preliminary data.</text>
</comment>
<keyword evidence="3" id="KW-1185">Reference proteome</keyword>
<dbReference type="Proteomes" id="UP000194873">
    <property type="component" value="Unassembled WGS sequence"/>
</dbReference>
<reference evidence="2 3" key="1">
    <citation type="submission" date="2017-01" db="EMBL/GenBank/DDBJ databases">
        <title>A new Hymenobacter.</title>
        <authorList>
            <person name="Liang Y."/>
            <person name="Feng F."/>
        </authorList>
    </citation>
    <scope>NUCLEOTIDE SEQUENCE [LARGE SCALE GENOMIC DNA]</scope>
    <source>
        <strain evidence="2">MIMBbqt21</strain>
    </source>
</reference>